<evidence type="ECO:0000256" key="4">
    <source>
        <dbReference type="ARBA" id="ARBA00022692"/>
    </source>
</evidence>
<dbReference type="PROSITE" id="PS00134">
    <property type="entry name" value="TRYPSIN_HIS"/>
    <property type="match status" value="1"/>
</dbReference>
<evidence type="ECO:0000256" key="9">
    <source>
        <dbReference type="ARBA" id="ARBA00023136"/>
    </source>
</evidence>
<dbReference type="CDD" id="cd00112">
    <property type="entry name" value="LDLa"/>
    <property type="match status" value="4"/>
</dbReference>
<keyword evidence="19" id="KW-1185">Reference proteome</keyword>
<dbReference type="PANTHER" id="PTHR24252:SF17">
    <property type="entry name" value="SUPPRESSOR OF TUMORIGENICITY 14 PROTEIN HOMOLOG-RELATED"/>
    <property type="match status" value="1"/>
</dbReference>
<feature type="disulfide bond" evidence="13">
    <location>
        <begin position="458"/>
        <end position="476"/>
    </location>
</feature>
<dbReference type="SMART" id="SM00020">
    <property type="entry name" value="Tryp_SPc"/>
    <property type="match status" value="1"/>
</dbReference>
<feature type="disulfide bond" evidence="13">
    <location>
        <begin position="587"/>
        <end position="602"/>
    </location>
</feature>
<evidence type="ECO:0000259" key="17">
    <source>
        <dbReference type="PROSITE" id="PS50024"/>
    </source>
</evidence>
<reference evidence="20" key="1">
    <citation type="submission" date="2025-08" db="UniProtKB">
        <authorList>
            <consortium name="RefSeq"/>
        </authorList>
    </citation>
    <scope>IDENTIFICATION</scope>
    <source>
        <tissue evidence="20">Liver</tissue>
    </source>
</reference>
<evidence type="ECO:0000256" key="6">
    <source>
        <dbReference type="ARBA" id="ARBA00022825"/>
    </source>
</evidence>
<evidence type="ECO:0000256" key="13">
    <source>
        <dbReference type="PROSITE-ProRule" id="PRU00124"/>
    </source>
</evidence>
<dbReference type="GO" id="GO:0004252">
    <property type="term" value="F:serine-type endopeptidase activity"/>
    <property type="evidence" value="ECO:0007669"/>
    <property type="project" value="InterPro"/>
</dbReference>
<evidence type="ECO:0000256" key="14">
    <source>
        <dbReference type="SAM" id="MobiDB-lite"/>
    </source>
</evidence>
<dbReference type="SUPFAM" id="SSF82671">
    <property type="entry name" value="SEA domain"/>
    <property type="match status" value="1"/>
</dbReference>
<comment type="similarity">
    <text evidence="2">Belongs to the peptidase S1 family. Snake venom subfamily.</text>
</comment>
<dbReference type="SUPFAM" id="SSF57424">
    <property type="entry name" value="LDL receptor-like module"/>
    <property type="match status" value="4"/>
</dbReference>
<dbReference type="AlphaFoldDB" id="A0A9F2R3U3"/>
<proteinExistence type="inferred from homology"/>
<evidence type="ECO:0000256" key="5">
    <source>
        <dbReference type="ARBA" id="ARBA00022801"/>
    </source>
</evidence>
<dbReference type="GO" id="GO:0016020">
    <property type="term" value="C:membrane"/>
    <property type="evidence" value="ECO:0007669"/>
    <property type="project" value="UniProtKB-SubCell"/>
</dbReference>
<feature type="disulfide bond" evidence="13">
    <location>
        <begin position="530"/>
        <end position="548"/>
    </location>
</feature>
<gene>
    <name evidence="20" type="primary">ST14</name>
</gene>
<feature type="active site" description="Charge relay system" evidence="12">
    <location>
        <position position="711"/>
    </location>
</feature>
<dbReference type="Gene3D" id="3.30.70.960">
    <property type="entry name" value="SEA domain"/>
    <property type="match status" value="1"/>
</dbReference>
<keyword evidence="10 13" id="KW-1015">Disulfide bond</keyword>
<evidence type="ECO:0000256" key="8">
    <source>
        <dbReference type="ARBA" id="ARBA00022989"/>
    </source>
</evidence>
<dbReference type="PRINTS" id="PR00261">
    <property type="entry name" value="LDLRECEPTOR"/>
</dbReference>
<evidence type="ECO:0000256" key="15">
    <source>
        <dbReference type="SAM" id="Phobius"/>
    </source>
</evidence>
<dbReference type="CDD" id="cd00041">
    <property type="entry name" value="CUB"/>
    <property type="match status" value="2"/>
</dbReference>
<dbReference type="InterPro" id="IPR036055">
    <property type="entry name" value="LDL_receptor-like_sf"/>
</dbReference>
<dbReference type="InterPro" id="IPR009003">
    <property type="entry name" value="Peptidase_S1_PA"/>
</dbReference>
<dbReference type="InterPro" id="IPR002172">
    <property type="entry name" value="LDrepeatLR_classA_rpt"/>
</dbReference>
<dbReference type="SMART" id="SM00192">
    <property type="entry name" value="LDLa"/>
    <property type="match status" value="4"/>
</dbReference>
<dbReference type="KEGG" id="pbi:103048713"/>
<evidence type="ECO:0000256" key="12">
    <source>
        <dbReference type="PIRSR" id="PIRSR036370-1"/>
    </source>
</evidence>
<feature type="domain" description="SEA" evidence="17">
    <location>
        <begin position="85"/>
        <end position="203"/>
    </location>
</feature>
<dbReference type="Pfam" id="PF00431">
    <property type="entry name" value="CUB"/>
    <property type="match status" value="2"/>
</dbReference>
<feature type="domain" description="CUB" evidence="16">
    <location>
        <begin position="339"/>
        <end position="446"/>
    </location>
</feature>
<dbReference type="Pfam" id="PF00089">
    <property type="entry name" value="Trypsin"/>
    <property type="match status" value="1"/>
</dbReference>
<dbReference type="InterPro" id="IPR018114">
    <property type="entry name" value="TRYPSIN_HIS"/>
</dbReference>
<feature type="disulfide bond" evidence="13">
    <location>
        <begin position="523"/>
        <end position="535"/>
    </location>
</feature>
<comment type="function">
    <text evidence="11">Exhibits trypsin-like activity as defined by cleavage of synthetic substrates with Arg or Lys as the P1 site.</text>
</comment>
<dbReference type="InterPro" id="IPR036364">
    <property type="entry name" value="SEA_dom_sf"/>
</dbReference>
<evidence type="ECO:0000256" key="1">
    <source>
        <dbReference type="ARBA" id="ARBA00004606"/>
    </source>
</evidence>
<dbReference type="CTD" id="6768"/>
<dbReference type="CDD" id="cd00190">
    <property type="entry name" value="Tryp_SPc"/>
    <property type="match status" value="1"/>
</dbReference>
<dbReference type="InterPro" id="IPR017051">
    <property type="entry name" value="Peptidase_S1A_matripase"/>
</dbReference>
<evidence type="ECO:0000256" key="2">
    <source>
        <dbReference type="ARBA" id="ARBA00009228"/>
    </source>
</evidence>
<dbReference type="FunFam" id="4.10.400.10:FF:000117">
    <property type="entry name" value="Suppressor of tumorigenicity 14 protein homolog"/>
    <property type="match status" value="1"/>
</dbReference>
<keyword evidence="6 11" id="KW-0720">Serine protease</keyword>
<feature type="disulfide bond" evidence="13">
    <location>
        <begin position="494"/>
        <end position="512"/>
    </location>
</feature>
<dbReference type="Pfam" id="PF00057">
    <property type="entry name" value="Ldl_recept_a"/>
    <property type="match status" value="4"/>
</dbReference>
<dbReference type="InterPro" id="IPR035914">
    <property type="entry name" value="Sperma_CUB_dom_sf"/>
</dbReference>
<accession>A0A9F2R3U3</accession>
<dbReference type="FunFam" id="4.10.400.10:FF:000119">
    <property type="entry name" value="Suppressor of tumorigenicity 14 protein homolog"/>
    <property type="match status" value="1"/>
</dbReference>
<dbReference type="FunFam" id="2.40.10.10:FF:000003">
    <property type="entry name" value="Transmembrane serine protease 3"/>
    <property type="match status" value="1"/>
</dbReference>
<feature type="disulfide bond" evidence="13">
    <location>
        <begin position="470"/>
        <end position="485"/>
    </location>
</feature>
<feature type="domain" description="CUB" evidence="16">
    <location>
        <begin position="214"/>
        <end position="333"/>
    </location>
</feature>
<dbReference type="GeneID" id="103048713"/>
<feature type="region of interest" description="Disordered" evidence="14">
    <location>
        <begin position="1"/>
        <end position="25"/>
    </location>
</feature>
<dbReference type="SUPFAM" id="SSF49854">
    <property type="entry name" value="Spermadhesin, CUB domain"/>
    <property type="match status" value="2"/>
</dbReference>
<keyword evidence="8 15" id="KW-1133">Transmembrane helix</keyword>
<dbReference type="GO" id="GO:0006508">
    <property type="term" value="P:proteolysis"/>
    <property type="evidence" value="ECO:0007669"/>
    <property type="project" value="UniProtKB-KW"/>
</dbReference>
<dbReference type="RefSeq" id="XP_007435681.1">
    <property type="nucleotide sequence ID" value="XM_007435619.3"/>
</dbReference>
<dbReference type="PROSITE" id="PS00135">
    <property type="entry name" value="TRYPSIN_SER"/>
    <property type="match status" value="1"/>
</dbReference>
<feature type="transmembrane region" description="Helical" evidence="15">
    <location>
        <begin position="54"/>
        <end position="79"/>
    </location>
</feature>
<feature type="disulfide bond" evidence="13">
    <location>
        <begin position="567"/>
        <end position="579"/>
    </location>
</feature>
<evidence type="ECO:0000259" key="16">
    <source>
        <dbReference type="PROSITE" id="PS01180"/>
    </source>
</evidence>
<dbReference type="FunFam" id="2.60.120.290:FF:000036">
    <property type="entry name" value="Suppressor of tumorigenicity 14 protein homolog"/>
    <property type="match status" value="1"/>
</dbReference>
<feature type="disulfide bond" evidence="13">
    <location>
        <begin position="542"/>
        <end position="557"/>
    </location>
</feature>
<comment type="caution">
    <text evidence="13">Lacks conserved residue(s) required for the propagation of feature annotation.</text>
</comment>
<feature type="disulfide bond" evidence="13">
    <location>
        <begin position="487"/>
        <end position="499"/>
    </location>
</feature>
<dbReference type="PROSITE" id="PS01180">
    <property type="entry name" value="CUB"/>
    <property type="match status" value="2"/>
</dbReference>
<dbReference type="Gene3D" id="2.40.10.10">
    <property type="entry name" value="Trypsin-like serine proteases"/>
    <property type="match status" value="2"/>
</dbReference>
<evidence type="ECO:0000313" key="19">
    <source>
        <dbReference type="Proteomes" id="UP000695026"/>
    </source>
</evidence>
<dbReference type="SUPFAM" id="SSF50494">
    <property type="entry name" value="Trypsin-like serine proteases"/>
    <property type="match status" value="1"/>
</dbReference>
<dbReference type="PROSITE" id="PS50240">
    <property type="entry name" value="TRYPSIN_DOM"/>
    <property type="match status" value="1"/>
</dbReference>
<dbReference type="PANTHER" id="PTHR24252">
    <property type="entry name" value="ACROSIN-RELATED"/>
    <property type="match status" value="1"/>
</dbReference>
<dbReference type="PROSITE" id="PS01209">
    <property type="entry name" value="LDLRA_1"/>
    <property type="match status" value="1"/>
</dbReference>
<protein>
    <recommendedName>
        <fullName evidence="11">Suppressor of tumorigenicity 14 protein homolog</fullName>
        <ecNumber evidence="11">3.4.21.109</ecNumber>
    </recommendedName>
    <alternativeName>
        <fullName evidence="11">Serine protease 14</fullName>
    </alternativeName>
</protein>
<dbReference type="OrthoDB" id="6380398at2759"/>
<organism evidence="19 20">
    <name type="scientific">Python bivittatus</name>
    <name type="common">Burmese python</name>
    <name type="synonym">Python molurus bivittatus</name>
    <dbReference type="NCBI Taxonomy" id="176946"/>
    <lineage>
        <taxon>Eukaryota</taxon>
        <taxon>Metazoa</taxon>
        <taxon>Chordata</taxon>
        <taxon>Craniata</taxon>
        <taxon>Vertebrata</taxon>
        <taxon>Euteleostomi</taxon>
        <taxon>Lepidosauria</taxon>
        <taxon>Squamata</taxon>
        <taxon>Bifurcata</taxon>
        <taxon>Unidentata</taxon>
        <taxon>Episquamata</taxon>
        <taxon>Toxicofera</taxon>
        <taxon>Serpentes</taxon>
        <taxon>Henophidia</taxon>
        <taxon>Pythonidae</taxon>
        <taxon>Python</taxon>
    </lineage>
</organism>
<evidence type="ECO:0000313" key="20">
    <source>
        <dbReference type="RefSeq" id="XP_007435681.1"/>
    </source>
</evidence>
<dbReference type="Proteomes" id="UP000695026">
    <property type="component" value="Unplaced"/>
</dbReference>
<comment type="catalytic activity">
    <reaction evidence="11">
        <text>Cleaves various synthetic substrates with Arg or Lys at the P1 position and prefers small side-chain amino acids, such as Ala and Gly, at the P2 position.</text>
        <dbReference type="EC" id="3.4.21.109"/>
    </reaction>
</comment>
<dbReference type="PROSITE" id="PS50068">
    <property type="entry name" value="LDLRA_2"/>
    <property type="match status" value="4"/>
</dbReference>
<feature type="domain" description="Peptidase S1" evidence="18">
    <location>
        <begin position="615"/>
        <end position="854"/>
    </location>
</feature>
<evidence type="ECO:0000259" key="18">
    <source>
        <dbReference type="PROSITE" id="PS50240"/>
    </source>
</evidence>
<feature type="active site" description="Charge relay system" evidence="12">
    <location>
        <position position="656"/>
    </location>
</feature>
<keyword evidence="4 15" id="KW-0812">Transmembrane</keyword>
<feature type="disulfide bond" evidence="13">
    <location>
        <begin position="506"/>
        <end position="521"/>
    </location>
</feature>
<dbReference type="OMA" id="LWTAYMG"/>
<dbReference type="EC" id="3.4.21.109" evidence="11"/>
<dbReference type="Gene3D" id="4.10.400.10">
    <property type="entry name" value="Low-density Lipoprotein Receptor"/>
    <property type="match status" value="4"/>
</dbReference>
<evidence type="ECO:0000256" key="11">
    <source>
        <dbReference type="PIRNR" id="PIRNR036370"/>
    </source>
</evidence>
<dbReference type="InterPro" id="IPR043504">
    <property type="entry name" value="Peptidase_S1_PA_chymotrypsin"/>
</dbReference>
<keyword evidence="3 11" id="KW-0645">Protease</keyword>
<dbReference type="InterPro" id="IPR000859">
    <property type="entry name" value="CUB_dom"/>
</dbReference>
<evidence type="ECO:0000256" key="3">
    <source>
        <dbReference type="ARBA" id="ARBA00022670"/>
    </source>
</evidence>
<dbReference type="Gene3D" id="2.60.120.290">
    <property type="entry name" value="Spermadhesin, CUB domain"/>
    <property type="match status" value="2"/>
</dbReference>
<name>A0A9F2R3U3_PYTBI</name>
<comment type="subcellular location">
    <subcellularLocation>
        <location evidence="1">Membrane</location>
        <topology evidence="1">Single-pass type II membrane protein</topology>
    </subcellularLocation>
</comment>
<evidence type="ECO:0000256" key="7">
    <source>
        <dbReference type="ARBA" id="ARBA00022968"/>
    </source>
</evidence>
<feature type="active site" description="Charge relay system" evidence="12">
    <location>
        <position position="805"/>
    </location>
</feature>
<dbReference type="PIRSF" id="PIRSF036370">
    <property type="entry name" value="ST14"/>
    <property type="match status" value="1"/>
</dbReference>
<sequence>MNIYRPPSGAKAKVPHSGLKYSSKTEDMNGLEEGVEFLPTMNTKKLEKRGPKRWVVVVIIVSTCLLLSLLVGLLVWHFIYRSALVQKPYNGLMRLIGTRFIDAYENSSSPEFAALARDAKRTLLDIYANNLDVGPFHKETEVKAFSEGSIIAYFSSEFSVPKYKVDALDKAMANFKISNKAGMQKARNPGFRVDSLVAYPSDLDAMKATQDNTCRYALHAKEGVVTSFTTPGFPDSPYPSNMRCFWALRADANSVISLTFTTFDVEPCKQGGDFVKVYNSLSPVEERSLVKLCGSFDFSYNLTFISSQNVLLVMLVTDATERYPGFKAEFFQMPKMTSCGGVLKGISGNFTTPYYPAHYPPNLDCVWNIEVPRGKNVKLRFNAFYLEEPGVPPNSCTKDYVEINGIRYCQPGKGFVVMSNTSKITVHFHSDESHVDSGFSAEYLSYDSNDPCPGNFTCKSGRCISKNRRCDGWFDCPDASDEKNCNCTENQFRCHTGWCKPKYWLCDTVNDCGDNSDELQCQCSAGSFKCNNGKCIPEQQKCDGKTDCEDGSDEGACGSGKAASVSCQEYTYKCRNNLCVSKRNPECDGEADCNDNSDEENCNCGIRAYSKQSRIVGGQASDVGEWPWQISLHVKNEGHVCGASLISDKWLVTAAHCFLEKNFIRYNDPTLWTAFLGLHDQEDRSNSKVEKRTIKQIITHPFFNDFTYDYDIAVMELSRPVSFSKQIIPICLPDASHEFPAGKAIWVTGWGATQENGVGARILQKAEIRVINQTMCDSLLANQMTPRMMCVGILTGGIDACQGDSGGPLVSVEANNRMFLAGVVSWGDGCARRDKPGVYTRVTKLRKWIKEKSGV</sequence>
<dbReference type="InterPro" id="IPR033116">
    <property type="entry name" value="TRYPSIN_SER"/>
</dbReference>
<keyword evidence="7" id="KW-0735">Signal-anchor</keyword>
<keyword evidence="9 11" id="KW-0472">Membrane</keyword>
<dbReference type="SMART" id="SM00042">
    <property type="entry name" value="CUB"/>
    <property type="match status" value="2"/>
</dbReference>
<keyword evidence="5 11" id="KW-0378">Hydrolase</keyword>
<dbReference type="InterPro" id="IPR000082">
    <property type="entry name" value="SEA_dom"/>
</dbReference>
<dbReference type="Pfam" id="PF01390">
    <property type="entry name" value="SEA"/>
    <property type="match status" value="1"/>
</dbReference>
<dbReference type="InterPro" id="IPR023415">
    <property type="entry name" value="LDLR_class-A_CS"/>
</dbReference>
<dbReference type="PROSITE" id="PS50024">
    <property type="entry name" value="SEA"/>
    <property type="match status" value="1"/>
</dbReference>
<evidence type="ECO:0000256" key="10">
    <source>
        <dbReference type="ARBA" id="ARBA00023157"/>
    </source>
</evidence>
<dbReference type="InterPro" id="IPR001254">
    <property type="entry name" value="Trypsin_dom"/>
</dbReference>